<dbReference type="InterPro" id="IPR052895">
    <property type="entry name" value="HetReg/Transcr_Mod"/>
</dbReference>
<feature type="domain" description="Heterokaryon incompatibility" evidence="1">
    <location>
        <begin position="49"/>
        <end position="196"/>
    </location>
</feature>
<reference evidence="2 3" key="1">
    <citation type="submission" date="2023-08" db="EMBL/GenBank/DDBJ databases">
        <title>Black Yeasts Isolated from many extreme environments.</title>
        <authorList>
            <person name="Coleine C."/>
            <person name="Stajich J.E."/>
            <person name="Selbmann L."/>
        </authorList>
    </citation>
    <scope>NUCLEOTIDE SEQUENCE [LARGE SCALE GENOMIC DNA]</scope>
    <source>
        <strain evidence="2 3">CCFEE 5885</strain>
    </source>
</reference>
<evidence type="ECO:0000313" key="2">
    <source>
        <dbReference type="EMBL" id="KAK5095028.1"/>
    </source>
</evidence>
<evidence type="ECO:0000313" key="3">
    <source>
        <dbReference type="Proteomes" id="UP001345013"/>
    </source>
</evidence>
<organism evidence="2 3">
    <name type="scientific">Lithohypha guttulata</name>
    <dbReference type="NCBI Taxonomy" id="1690604"/>
    <lineage>
        <taxon>Eukaryota</taxon>
        <taxon>Fungi</taxon>
        <taxon>Dikarya</taxon>
        <taxon>Ascomycota</taxon>
        <taxon>Pezizomycotina</taxon>
        <taxon>Eurotiomycetes</taxon>
        <taxon>Chaetothyriomycetidae</taxon>
        <taxon>Chaetothyriales</taxon>
        <taxon>Trichomeriaceae</taxon>
        <taxon>Lithohypha</taxon>
    </lineage>
</organism>
<proteinExistence type="predicted"/>
<name>A0ABR0KFD3_9EURO</name>
<dbReference type="InterPro" id="IPR010730">
    <property type="entry name" value="HET"/>
</dbReference>
<dbReference type="PANTHER" id="PTHR24148">
    <property type="entry name" value="ANKYRIN REPEAT DOMAIN-CONTAINING PROTEIN 39 HOMOLOG-RELATED"/>
    <property type="match status" value="1"/>
</dbReference>
<protein>
    <recommendedName>
        <fullName evidence="1">Heterokaryon incompatibility domain-containing protein</fullName>
    </recommendedName>
</protein>
<gene>
    <name evidence="2" type="ORF">LTR24_003245</name>
</gene>
<dbReference type="Pfam" id="PF06985">
    <property type="entry name" value="HET"/>
    <property type="match status" value="1"/>
</dbReference>
<keyword evidence="3" id="KW-1185">Reference proteome</keyword>
<accession>A0ABR0KFD3</accession>
<dbReference type="EMBL" id="JAVRRG010000030">
    <property type="protein sequence ID" value="KAK5095028.1"/>
    <property type="molecule type" value="Genomic_DNA"/>
</dbReference>
<dbReference type="Proteomes" id="UP001345013">
    <property type="component" value="Unassembled WGS sequence"/>
</dbReference>
<comment type="caution">
    <text evidence="2">The sequence shown here is derived from an EMBL/GenBank/DDBJ whole genome shotgun (WGS) entry which is preliminary data.</text>
</comment>
<sequence>MTESKIPGPYGRLQYHDSVRLFRLLPAEHDADPLKGELITTRLSDEPDYRALSYMWGPPDPSTEKLLRVNATNLSLRANLASALIAVRKHRRKGMIRNDYYVWIDLICIQQDCVEEKNHQVQQMGNIYIKAKVVWIWLGEATQLKPKYFTSNDAEASFREVRHDGYDGMPLWHMELRMLFWSLINQHWTRTWILQEVCLARRIAILTDLTIFKESLLEKFRGNKSMLDEASSTKRGWVSSPEYPDPHATTAALIGRVEKILVVRESIRDARWQRISLCSTICQLAAASECFETRDKVFAFLAMSAHGDQIKVNYNIDPCYLFWDVLKLLEIRDIHFQEISSFQSILNLEWRVLLKVTNELILTDPRLRAMRLPCHLDCGILSMKRERNTNPRRSCTAGSHLTNCWFKKDLDEDTREIMVQLRLSPSANGIFTVTDAAYCPDEADVFMYRGLGIQGCEIQVLDTSWNDRREFVAVDPVLWVTLCVLTNLDPKSGTDDLARTFANIEEANDCFYRRRRATKDFGMPLVATSR</sequence>
<evidence type="ECO:0000259" key="1">
    <source>
        <dbReference type="Pfam" id="PF06985"/>
    </source>
</evidence>
<dbReference type="PANTHER" id="PTHR24148:SF73">
    <property type="entry name" value="HET DOMAIN PROTEIN (AFU_ORTHOLOGUE AFUA_8G01020)"/>
    <property type="match status" value="1"/>
</dbReference>